<protein>
    <submittedName>
        <fullName evidence="7">HBL376Cp</fullName>
    </submittedName>
</protein>
<dbReference type="PROSITE" id="PS50157">
    <property type="entry name" value="ZINC_FINGER_C2H2_2"/>
    <property type="match status" value="1"/>
</dbReference>
<keyword evidence="8" id="KW-1185">Reference proteome</keyword>
<gene>
    <name evidence="7" type="ORF">AW171_hschr229</name>
</gene>
<keyword evidence="2" id="KW-0677">Repeat</keyword>
<dbReference type="PROSITE" id="PS00028">
    <property type="entry name" value="ZINC_FINGER_C2H2_1"/>
    <property type="match status" value="1"/>
</dbReference>
<evidence type="ECO:0000256" key="1">
    <source>
        <dbReference type="ARBA" id="ARBA00022723"/>
    </source>
</evidence>
<proteinExistence type="predicted"/>
<keyword evidence="3 5" id="KW-0863">Zinc-finger</keyword>
<evidence type="ECO:0000256" key="4">
    <source>
        <dbReference type="ARBA" id="ARBA00022833"/>
    </source>
</evidence>
<dbReference type="Pfam" id="PF13894">
    <property type="entry name" value="zf-C2H2_4"/>
    <property type="match status" value="1"/>
</dbReference>
<accession>A0A120K0P9</accession>
<dbReference type="OrthoDB" id="10018191at2759"/>
<dbReference type="FunFam" id="3.30.160.60:FF:000072">
    <property type="entry name" value="zinc finger protein 143 isoform X1"/>
    <property type="match status" value="1"/>
</dbReference>
<evidence type="ECO:0000313" key="7">
    <source>
        <dbReference type="EMBL" id="AMD18526.1"/>
    </source>
</evidence>
<evidence type="ECO:0000259" key="6">
    <source>
        <dbReference type="PROSITE" id="PS50157"/>
    </source>
</evidence>
<evidence type="ECO:0000256" key="5">
    <source>
        <dbReference type="PROSITE-ProRule" id="PRU00042"/>
    </source>
</evidence>
<dbReference type="Gene3D" id="3.30.160.60">
    <property type="entry name" value="Classic Zinc Finger"/>
    <property type="match status" value="1"/>
</dbReference>
<dbReference type="SUPFAM" id="SSF57667">
    <property type="entry name" value="beta-beta-alpha zinc fingers"/>
    <property type="match status" value="1"/>
</dbReference>
<dbReference type="GO" id="GO:0000978">
    <property type="term" value="F:RNA polymerase II cis-regulatory region sequence-specific DNA binding"/>
    <property type="evidence" value="ECO:0007669"/>
    <property type="project" value="TreeGrafter"/>
</dbReference>
<dbReference type="RefSeq" id="XP_017985522.1">
    <property type="nucleotide sequence ID" value="XM_018130382.1"/>
</dbReference>
<sequence length="316" mass="35936">MSTSPTKSNRVTQDSQITLPPISSFDNLIRAASEHVVSGSPSDVMAAVAAAPRYGPTTPDSLLSYQLSTIDKSRLQIDMLSLDNQNYFLSYGNGSNDRSNDQKTHKPRKKKKCPICHNYYANLSTHKSTHLDPGARPYKCEVCTRGFARSNDMQRHKKRHWKGELFAPQGGVKGADAKQLIQIQPLRRQTVLEREDLIAQLQTHIPRKQLETRYLVQGTYKCPFNSTLIKLDMEIFPSKDRPLPFATSTCHITGVFSRCDTYKNHLKALHFEYPPGTKKRERANIHGRCKHCGAMFDNVDIWLNEHVGKICGYFYH</sequence>
<dbReference type="GO" id="GO:0008270">
    <property type="term" value="F:zinc ion binding"/>
    <property type="evidence" value="ECO:0007669"/>
    <property type="project" value="UniProtKB-KW"/>
</dbReference>
<dbReference type="Proteomes" id="UP000243052">
    <property type="component" value="Chromosome ii"/>
</dbReference>
<dbReference type="SMART" id="SM00355">
    <property type="entry name" value="ZnF_C2H2"/>
    <property type="match status" value="2"/>
</dbReference>
<dbReference type="GeneID" id="28721937"/>
<feature type="domain" description="C2H2-type" evidence="6">
    <location>
        <begin position="138"/>
        <end position="160"/>
    </location>
</feature>
<evidence type="ECO:0000313" key="8">
    <source>
        <dbReference type="Proteomes" id="UP000243052"/>
    </source>
</evidence>
<dbReference type="EMBL" id="CP014242">
    <property type="protein sequence ID" value="AMD18526.1"/>
    <property type="molecule type" value="Genomic_DNA"/>
</dbReference>
<dbReference type="GO" id="GO:0000981">
    <property type="term" value="F:DNA-binding transcription factor activity, RNA polymerase II-specific"/>
    <property type="evidence" value="ECO:0007669"/>
    <property type="project" value="UniProtKB-ARBA"/>
</dbReference>
<name>A0A120K0P9_9SACH</name>
<reference evidence="7 8" key="1">
    <citation type="submission" date="2016-01" db="EMBL/GenBank/DDBJ databases">
        <title>Genome sequence of the yeast Holleya sinecauda.</title>
        <authorList>
            <person name="Dietrich F.S."/>
        </authorList>
    </citation>
    <scope>NUCLEOTIDE SEQUENCE [LARGE SCALE GENOMIC DNA]</scope>
    <source>
        <strain evidence="7 8">ATCC 58844</strain>
    </source>
</reference>
<dbReference type="InterPro" id="IPR036236">
    <property type="entry name" value="Znf_C2H2_sf"/>
</dbReference>
<keyword evidence="4" id="KW-0862">Zinc</keyword>
<dbReference type="PANTHER" id="PTHR23235">
    <property type="entry name" value="KRUEPPEL-LIKE TRANSCRIPTION FACTOR"/>
    <property type="match status" value="1"/>
</dbReference>
<evidence type="ECO:0000256" key="2">
    <source>
        <dbReference type="ARBA" id="ARBA00022737"/>
    </source>
</evidence>
<keyword evidence="1" id="KW-0479">Metal-binding</keyword>
<dbReference type="PANTHER" id="PTHR23235:SF120">
    <property type="entry name" value="KRUPPEL-LIKE FACTOR 15"/>
    <property type="match status" value="1"/>
</dbReference>
<organism evidence="7 8">
    <name type="scientific">Eremothecium sinecaudum</name>
    <dbReference type="NCBI Taxonomy" id="45286"/>
    <lineage>
        <taxon>Eukaryota</taxon>
        <taxon>Fungi</taxon>
        <taxon>Dikarya</taxon>
        <taxon>Ascomycota</taxon>
        <taxon>Saccharomycotina</taxon>
        <taxon>Saccharomycetes</taxon>
        <taxon>Saccharomycetales</taxon>
        <taxon>Saccharomycetaceae</taxon>
        <taxon>Eremothecium</taxon>
    </lineage>
</organism>
<dbReference type="STRING" id="45286.A0A120K0P9"/>
<dbReference type="AlphaFoldDB" id="A0A120K0P9"/>
<dbReference type="InterPro" id="IPR013087">
    <property type="entry name" value="Znf_C2H2_type"/>
</dbReference>
<evidence type="ECO:0000256" key="3">
    <source>
        <dbReference type="ARBA" id="ARBA00022771"/>
    </source>
</evidence>